<dbReference type="EMBL" id="JBFOLK010000003">
    <property type="protein sequence ID" value="KAL2525511.1"/>
    <property type="molecule type" value="Genomic_DNA"/>
</dbReference>
<comment type="caution">
    <text evidence="2">The sequence shown here is derived from an EMBL/GenBank/DDBJ whole genome shotgun (WGS) entry which is preliminary data.</text>
</comment>
<keyword evidence="1" id="KW-0472">Membrane</keyword>
<keyword evidence="3" id="KW-1185">Reference proteome</keyword>
<keyword evidence="1" id="KW-1133">Transmembrane helix</keyword>
<name>A0ABD1UKC5_9LAMI</name>
<organism evidence="2 3">
    <name type="scientific">Abeliophyllum distichum</name>
    <dbReference type="NCBI Taxonomy" id="126358"/>
    <lineage>
        <taxon>Eukaryota</taxon>
        <taxon>Viridiplantae</taxon>
        <taxon>Streptophyta</taxon>
        <taxon>Embryophyta</taxon>
        <taxon>Tracheophyta</taxon>
        <taxon>Spermatophyta</taxon>
        <taxon>Magnoliopsida</taxon>
        <taxon>eudicotyledons</taxon>
        <taxon>Gunneridae</taxon>
        <taxon>Pentapetalae</taxon>
        <taxon>asterids</taxon>
        <taxon>lamiids</taxon>
        <taxon>Lamiales</taxon>
        <taxon>Oleaceae</taxon>
        <taxon>Forsythieae</taxon>
        <taxon>Abeliophyllum</taxon>
    </lineage>
</organism>
<dbReference type="AlphaFoldDB" id="A0ABD1UKC5"/>
<evidence type="ECO:0000313" key="2">
    <source>
        <dbReference type="EMBL" id="KAL2525511.1"/>
    </source>
</evidence>
<protein>
    <submittedName>
        <fullName evidence="2">Uncharacterized protein</fullName>
    </submittedName>
</protein>
<feature type="transmembrane region" description="Helical" evidence="1">
    <location>
        <begin position="18"/>
        <end position="39"/>
    </location>
</feature>
<feature type="transmembrane region" description="Helical" evidence="1">
    <location>
        <begin position="79"/>
        <end position="97"/>
    </location>
</feature>
<gene>
    <name evidence="2" type="ORF">Adt_10565</name>
</gene>
<sequence>MGESTGDRPVVARLVEEVMVALGAKPSFAAIWVLFFGVGDEFDGVMPGMGTTRVTEGGTPMVKSRVRWFWGRVYHKKPSSGFLFSGVYYFLVFWCFLRESIS</sequence>
<proteinExistence type="predicted"/>
<accession>A0ABD1UKC5</accession>
<keyword evidence="1" id="KW-0812">Transmembrane</keyword>
<evidence type="ECO:0000256" key="1">
    <source>
        <dbReference type="SAM" id="Phobius"/>
    </source>
</evidence>
<evidence type="ECO:0000313" key="3">
    <source>
        <dbReference type="Proteomes" id="UP001604336"/>
    </source>
</evidence>
<reference evidence="3" key="1">
    <citation type="submission" date="2024-07" db="EMBL/GenBank/DDBJ databases">
        <title>Two chromosome-level genome assemblies of Korean endemic species Abeliophyllum distichum and Forsythia ovata (Oleaceae).</title>
        <authorList>
            <person name="Jang H."/>
        </authorList>
    </citation>
    <scope>NUCLEOTIDE SEQUENCE [LARGE SCALE GENOMIC DNA]</scope>
</reference>
<dbReference type="Proteomes" id="UP001604336">
    <property type="component" value="Unassembled WGS sequence"/>
</dbReference>